<name>A0A5M8QWL6_9BACT</name>
<sequence>MPSGDLAFIEQRAHPYTASELVSINEKYFTSLSKAKAYVNDHFFSGAEYFSLAQSEHAENILYTLVDKITYLMA</sequence>
<dbReference type="OrthoDB" id="962803at2"/>
<proteinExistence type="predicted"/>
<dbReference type="RefSeq" id="WP_138279362.1">
    <property type="nucleotide sequence ID" value="NZ_VBSN01000032.1"/>
</dbReference>
<comment type="caution">
    <text evidence="1">The sequence shown here is derived from an EMBL/GenBank/DDBJ whole genome shotgun (WGS) entry which is preliminary data.</text>
</comment>
<evidence type="ECO:0000313" key="2">
    <source>
        <dbReference type="Proteomes" id="UP000323994"/>
    </source>
</evidence>
<evidence type="ECO:0000313" key="1">
    <source>
        <dbReference type="EMBL" id="KAA6439741.1"/>
    </source>
</evidence>
<accession>A0A5M8QWL6</accession>
<dbReference type="AlphaFoldDB" id="A0A5M8QWL6"/>
<reference evidence="1 2" key="1">
    <citation type="submission" date="2019-05" db="EMBL/GenBank/DDBJ databases">
        <authorList>
            <person name="Qu J.-H."/>
        </authorList>
    </citation>
    <scope>NUCLEOTIDE SEQUENCE [LARGE SCALE GENOMIC DNA]</scope>
    <source>
        <strain evidence="1 2">NS28</strain>
    </source>
</reference>
<gene>
    <name evidence="1" type="ORF">FEM33_10690</name>
</gene>
<dbReference type="EMBL" id="VBSN01000032">
    <property type="protein sequence ID" value="KAA6439741.1"/>
    <property type="molecule type" value="Genomic_DNA"/>
</dbReference>
<keyword evidence="2" id="KW-1185">Reference proteome</keyword>
<protein>
    <submittedName>
        <fullName evidence="1">Uncharacterized protein</fullName>
    </submittedName>
</protein>
<organism evidence="1 2">
    <name type="scientific">Dyadobacter flavalbus</name>
    <dbReference type="NCBI Taxonomy" id="2579942"/>
    <lineage>
        <taxon>Bacteria</taxon>
        <taxon>Pseudomonadati</taxon>
        <taxon>Bacteroidota</taxon>
        <taxon>Cytophagia</taxon>
        <taxon>Cytophagales</taxon>
        <taxon>Spirosomataceae</taxon>
        <taxon>Dyadobacter</taxon>
    </lineage>
</organism>
<dbReference type="Proteomes" id="UP000323994">
    <property type="component" value="Unassembled WGS sequence"/>
</dbReference>